<dbReference type="Proteomes" id="UP000637720">
    <property type="component" value="Unassembled WGS sequence"/>
</dbReference>
<reference evidence="6" key="2">
    <citation type="submission" date="2020-09" db="EMBL/GenBank/DDBJ databases">
        <authorList>
            <person name="Sun Q."/>
            <person name="Ohkuma M."/>
        </authorList>
    </citation>
    <scope>NUCLEOTIDE SEQUENCE</scope>
    <source>
        <strain evidence="6">JCM 14719</strain>
    </source>
</reference>
<dbReference type="GO" id="GO:0009403">
    <property type="term" value="P:toxin biosynthetic process"/>
    <property type="evidence" value="ECO:0007669"/>
    <property type="project" value="InterPro"/>
</dbReference>
<evidence type="ECO:0000256" key="5">
    <source>
        <dbReference type="SAM" id="Phobius"/>
    </source>
</evidence>
<dbReference type="GO" id="GO:0016020">
    <property type="term" value="C:membrane"/>
    <property type="evidence" value="ECO:0007669"/>
    <property type="project" value="UniProtKB-SubCell"/>
</dbReference>
<evidence type="ECO:0000256" key="4">
    <source>
        <dbReference type="ARBA" id="ARBA00023136"/>
    </source>
</evidence>
<keyword evidence="4 5" id="KW-0472">Membrane</keyword>
<evidence type="ECO:0000256" key="2">
    <source>
        <dbReference type="ARBA" id="ARBA00022692"/>
    </source>
</evidence>
<sequence>MSGRTLDLVVLGLGLLSAAVGFRRGLVRQAMNLVGLVAALLVARRYASDVAALLADRFPALGPGALVTGGSSALGRVMALVLAFVGIVLAVRLAVRFAARVLEGLCALPVLSGLNRAGGALFALAEYALAAALVLNLLRLVPHPGVAAMLADSACAQQVFSWTAALMRWLLDGWLPAPGGPANTV</sequence>
<feature type="transmembrane region" description="Helical" evidence="5">
    <location>
        <begin position="77"/>
        <end position="99"/>
    </location>
</feature>
<keyword evidence="2 5" id="KW-0812">Transmembrane</keyword>
<evidence type="ECO:0000256" key="1">
    <source>
        <dbReference type="ARBA" id="ARBA00004141"/>
    </source>
</evidence>
<evidence type="ECO:0000313" key="6">
    <source>
        <dbReference type="EMBL" id="GGJ91143.1"/>
    </source>
</evidence>
<comment type="caution">
    <text evidence="6">The sequence shown here is derived from an EMBL/GenBank/DDBJ whole genome shotgun (WGS) entry which is preliminary data.</text>
</comment>
<gene>
    <name evidence="6" type="ORF">GCM10007043_01040</name>
</gene>
<name>A0A8J3F8V4_9BACI</name>
<dbReference type="Pfam" id="PF02674">
    <property type="entry name" value="Colicin_V"/>
    <property type="match status" value="1"/>
</dbReference>
<dbReference type="EMBL" id="BMOF01000001">
    <property type="protein sequence ID" value="GGJ91143.1"/>
    <property type="molecule type" value="Genomic_DNA"/>
</dbReference>
<dbReference type="PANTHER" id="PTHR37306:SF1">
    <property type="entry name" value="COLICIN V PRODUCTION PROTEIN"/>
    <property type="match status" value="1"/>
</dbReference>
<dbReference type="AlphaFoldDB" id="A0A8J3F8V4"/>
<comment type="subcellular location">
    <subcellularLocation>
        <location evidence="1">Membrane</location>
        <topology evidence="1">Multi-pass membrane protein</topology>
    </subcellularLocation>
</comment>
<reference evidence="6" key="1">
    <citation type="journal article" date="2014" name="Int. J. Syst. Evol. Microbiol.">
        <title>Complete genome sequence of Corynebacterium casei LMG S-19264T (=DSM 44701T), isolated from a smear-ripened cheese.</title>
        <authorList>
            <consortium name="US DOE Joint Genome Institute (JGI-PGF)"/>
            <person name="Walter F."/>
            <person name="Albersmeier A."/>
            <person name="Kalinowski J."/>
            <person name="Ruckert C."/>
        </authorList>
    </citation>
    <scope>NUCLEOTIDE SEQUENCE</scope>
    <source>
        <strain evidence="6">JCM 14719</strain>
    </source>
</reference>
<keyword evidence="3 5" id="KW-1133">Transmembrane helix</keyword>
<evidence type="ECO:0008006" key="8">
    <source>
        <dbReference type="Google" id="ProtNLM"/>
    </source>
</evidence>
<protein>
    <recommendedName>
        <fullName evidence="8">CvpA family protein</fullName>
    </recommendedName>
</protein>
<evidence type="ECO:0000256" key="3">
    <source>
        <dbReference type="ARBA" id="ARBA00022989"/>
    </source>
</evidence>
<evidence type="ECO:0000313" key="7">
    <source>
        <dbReference type="Proteomes" id="UP000637720"/>
    </source>
</evidence>
<dbReference type="InterPro" id="IPR003825">
    <property type="entry name" value="Colicin-V_CvpA"/>
</dbReference>
<dbReference type="PANTHER" id="PTHR37306">
    <property type="entry name" value="COLICIN V PRODUCTION PROTEIN"/>
    <property type="match status" value="1"/>
</dbReference>
<keyword evidence="7" id="KW-1185">Reference proteome</keyword>
<proteinExistence type="predicted"/>
<dbReference type="RefSeq" id="WP_188816505.1">
    <property type="nucleotide sequence ID" value="NZ_BMOF01000001.1"/>
</dbReference>
<accession>A0A8J3F8V4</accession>
<organism evidence="6 7">
    <name type="scientific">Calditerricola satsumensis</name>
    <dbReference type="NCBI Taxonomy" id="373054"/>
    <lineage>
        <taxon>Bacteria</taxon>
        <taxon>Bacillati</taxon>
        <taxon>Bacillota</taxon>
        <taxon>Bacilli</taxon>
        <taxon>Bacillales</taxon>
        <taxon>Bacillaceae</taxon>
        <taxon>Calditerricola</taxon>
    </lineage>
</organism>
<feature type="transmembrane region" description="Helical" evidence="5">
    <location>
        <begin position="119"/>
        <end position="138"/>
    </location>
</feature>